<feature type="region of interest" description="Disordered" evidence="2">
    <location>
        <begin position="1461"/>
        <end position="1629"/>
    </location>
</feature>
<dbReference type="Proteomes" id="UP000572817">
    <property type="component" value="Unassembled WGS sequence"/>
</dbReference>
<feature type="compositionally biased region" description="Polar residues" evidence="2">
    <location>
        <begin position="1140"/>
        <end position="1158"/>
    </location>
</feature>
<feature type="compositionally biased region" description="Polar residues" evidence="2">
    <location>
        <begin position="1498"/>
        <end position="1511"/>
    </location>
</feature>
<reference evidence="3" key="1">
    <citation type="submission" date="2020-04" db="EMBL/GenBank/DDBJ databases">
        <title>Genome Assembly and Annotation of Botryosphaeria dothidea sdau 11-99, a Latent Pathogen of Apple Fruit Ring Rot in China.</title>
        <authorList>
            <person name="Yu C."/>
            <person name="Diao Y."/>
            <person name="Lu Q."/>
            <person name="Zhao J."/>
            <person name="Cui S."/>
            <person name="Peng C."/>
            <person name="He B."/>
            <person name="Liu H."/>
        </authorList>
    </citation>
    <scope>NUCLEOTIDE SEQUENCE [LARGE SCALE GENOMIC DNA]</scope>
    <source>
        <strain evidence="3">Sdau11-99</strain>
    </source>
</reference>
<feature type="coiled-coil region" evidence="1">
    <location>
        <begin position="740"/>
        <end position="767"/>
    </location>
</feature>
<feature type="compositionally biased region" description="Low complexity" evidence="2">
    <location>
        <begin position="270"/>
        <end position="287"/>
    </location>
</feature>
<dbReference type="EMBL" id="WWBZ02000016">
    <property type="protein sequence ID" value="KAF4309634.1"/>
    <property type="molecule type" value="Genomic_DNA"/>
</dbReference>
<protein>
    <submittedName>
        <fullName evidence="3">Uncharacterized protein</fullName>
    </submittedName>
</protein>
<feature type="region of interest" description="Disordered" evidence="2">
    <location>
        <begin position="1"/>
        <end position="438"/>
    </location>
</feature>
<feature type="compositionally biased region" description="Polar residues" evidence="2">
    <location>
        <begin position="373"/>
        <end position="387"/>
    </location>
</feature>
<keyword evidence="4" id="KW-1185">Reference proteome</keyword>
<feature type="compositionally biased region" description="Polar residues" evidence="2">
    <location>
        <begin position="971"/>
        <end position="989"/>
    </location>
</feature>
<keyword evidence="1" id="KW-0175">Coiled coil</keyword>
<feature type="compositionally biased region" description="Basic and acidic residues" evidence="2">
    <location>
        <begin position="863"/>
        <end position="881"/>
    </location>
</feature>
<feature type="compositionally biased region" description="Polar residues" evidence="2">
    <location>
        <begin position="243"/>
        <end position="269"/>
    </location>
</feature>
<accession>A0A8H4J0G1</accession>
<feature type="compositionally biased region" description="Polar residues" evidence="2">
    <location>
        <begin position="1023"/>
        <end position="1032"/>
    </location>
</feature>
<feature type="compositionally biased region" description="Basic and acidic residues" evidence="2">
    <location>
        <begin position="990"/>
        <end position="1005"/>
    </location>
</feature>
<evidence type="ECO:0000256" key="2">
    <source>
        <dbReference type="SAM" id="MobiDB-lite"/>
    </source>
</evidence>
<proteinExistence type="predicted"/>
<feature type="compositionally biased region" description="Basic and acidic residues" evidence="2">
    <location>
        <begin position="1013"/>
        <end position="1022"/>
    </location>
</feature>
<feature type="compositionally biased region" description="Gly residues" evidence="2">
    <location>
        <begin position="1"/>
        <end position="11"/>
    </location>
</feature>
<dbReference type="OrthoDB" id="3942494at2759"/>
<feature type="compositionally biased region" description="Polar residues" evidence="2">
    <location>
        <begin position="98"/>
        <end position="112"/>
    </location>
</feature>
<feature type="compositionally biased region" description="Polar residues" evidence="2">
    <location>
        <begin position="197"/>
        <end position="211"/>
    </location>
</feature>
<dbReference type="PANTHER" id="PTHR45615">
    <property type="entry name" value="MYOSIN HEAVY CHAIN, NON-MUSCLE"/>
    <property type="match status" value="1"/>
</dbReference>
<comment type="caution">
    <text evidence="3">The sequence shown here is derived from an EMBL/GenBank/DDBJ whole genome shotgun (WGS) entry which is preliminary data.</text>
</comment>
<sequence>MTPQEAGGGHFAGAMGSQPTDEFGNGLLDDDFVNAHSDALPNLPRVTGPSDSRREQPENPAAAYSGLPHNKLKAPPNTQNAEATAVTRTISTKEDDSSSSGVINRPRSSGQPLDQGFKFGKAKPPQFNITRKRSIRADDVLPEESSNKYPNGQAEQMPKDSRKIHNANEPRKDPSSDTREEARNLHPTKQTKDAQRPMQQRTQFSHDSASSPAGMDDNLSQDRRTTPVGSQPNANKPGEFAQNRPSPATGPSSRDQPSPTLCTATAQGERNSPNTRTRLPTPRPAETSGVVNEASATHVPERTYHPAAPPNVEVPHQDSNLTSQQVSSKQAPKNHADRPEPAPQNKQLSSISMQTQLQNPNAVKKQAPRNMRKPQSNAPMQGSQLKPSNAMDKVSSRSGPARISKPCPTPKRQQGSGKANRPHASAESTSAPLEAGPRVHSNQVFSIWQKLFDAEQKELSFKENARLEAIQEEVVNLRCAEKEQQSALEAAKKARFNTSTKLKQVQNSNKELQSRIQELEKAFTDTSTQLKSLKDDQQESTRLKSVLEEEVRSLRADKKSLIVSGERVSEQITAARQELREQKSKTYDATAAHELLEKQVAWLQELRGEESNRNIHINSHLKAAKANYIEIKENIKGWDQSLVRELTGLSERLRDIRENQSTKTSIEELFSVMRETFSQGHITAEMKALLQSHTVAIQTSLNNTRKSEEAALKAASTFEARMFGRLEEEFKSSMPLRDDVTESQKKIAILEERCSTLQADKSSIEEQLKMARSGETQARDMLGGLQHELCQIRTHLTSVDSARLRELEGDKAKVIQDLEISRSRIRDEEEKHRMLGETERELRQTVNDLKEQLGKAETQISRLQEESSRQRPEVSKQIEDEKEKARAYFSKLCKEICQTERARHANELHEERSKTNSAAGNVRSQAAQIAALKGHIRRMEIELRTTKDASDTANTEVQELRRQFEVAKAVTTDTQNPSESLSLTKNQLKSQEEQARLTADQHAKELQTSLEQVKTESAKELQKMQQQLNSLQNDKHESDAKHQQAQELNQRIQEQLASLNAECEKLCQDLEETRNLLTESIHEAEKQRTDAEEELRQHDRGWAAECEDLRRQVQESNALVAESEANHQLKCREYEDQLQHSRQTSNRDQSEGQGQKSVQHVHGIAPLRRALPDSRNSNTAVHDASMPAANSGQKRPRRKLDRSTNFSTDTAKVPRTNEGDSQRSPSDYQGTSRPGSDNSESQRLTTPRSSGVPVFDESLWESQGLGMHEILTENGVGLHESPNDTLLEIPETIEESLTKPPLFSEFEKDQEQQDDHETSDLSSMITPAVNELAKNYSEYVQDDTSLLPDDEEASSPTRRLSDRAATRQMDMSIVIPFFEEDRPVSRANVSKRIESSAHPRRATPQMAGEMPNHSISHTDLFQTPRPPSTTIENGMNCDSSPPFMSEPTQRNMVVYGHNRGTQSTMDREVSRHLSTPSGAVKRRASANAGHAAHKRPKTASTTSANTRQSPRVTRASAKAGPRSHVSETQSQQPPEGSTGESQMESLKFESQSQVVSGNASQAQKKNLLTKTSQSQSQNLSSIPPISRMRSSTGPPSSATGASPAKTSRRRKTSTTMAGRFNTEINTSQR</sequence>
<dbReference type="PANTHER" id="PTHR45615:SF80">
    <property type="entry name" value="GRIP DOMAIN-CONTAINING PROTEIN"/>
    <property type="match status" value="1"/>
</dbReference>
<organism evidence="3 4">
    <name type="scientific">Botryosphaeria dothidea</name>
    <dbReference type="NCBI Taxonomy" id="55169"/>
    <lineage>
        <taxon>Eukaryota</taxon>
        <taxon>Fungi</taxon>
        <taxon>Dikarya</taxon>
        <taxon>Ascomycota</taxon>
        <taxon>Pezizomycotina</taxon>
        <taxon>Dothideomycetes</taxon>
        <taxon>Dothideomycetes incertae sedis</taxon>
        <taxon>Botryosphaeriales</taxon>
        <taxon>Botryosphaeriaceae</taxon>
        <taxon>Botryosphaeria</taxon>
    </lineage>
</organism>
<feature type="compositionally biased region" description="Polar residues" evidence="2">
    <location>
        <begin position="76"/>
        <end position="90"/>
    </location>
</feature>
<evidence type="ECO:0000256" key="1">
    <source>
        <dbReference type="SAM" id="Coils"/>
    </source>
</evidence>
<feature type="region of interest" description="Disordered" evidence="2">
    <location>
        <begin position="1136"/>
        <end position="1255"/>
    </location>
</feature>
<feature type="compositionally biased region" description="Low complexity" evidence="2">
    <location>
        <begin position="1580"/>
        <end position="1591"/>
    </location>
</feature>
<evidence type="ECO:0000313" key="3">
    <source>
        <dbReference type="EMBL" id="KAF4309634.1"/>
    </source>
</evidence>
<feature type="compositionally biased region" description="Basic and acidic residues" evidence="2">
    <location>
        <begin position="157"/>
        <end position="195"/>
    </location>
</feature>
<name>A0A8H4J0G1_9PEZI</name>
<feature type="region of interest" description="Disordered" evidence="2">
    <location>
        <begin position="969"/>
        <end position="1048"/>
    </location>
</feature>
<feature type="coiled-coil region" evidence="1">
    <location>
        <begin position="467"/>
        <end position="585"/>
    </location>
</feature>
<feature type="compositionally biased region" description="Basic and acidic residues" evidence="2">
    <location>
        <begin position="1033"/>
        <end position="1044"/>
    </location>
</feature>
<feature type="compositionally biased region" description="Polar residues" evidence="2">
    <location>
        <begin position="344"/>
        <end position="361"/>
    </location>
</feature>
<feature type="compositionally biased region" description="Polar residues" evidence="2">
    <location>
        <begin position="1222"/>
        <end position="1249"/>
    </location>
</feature>
<feature type="compositionally biased region" description="Polar residues" evidence="2">
    <location>
        <begin position="1526"/>
        <end position="1579"/>
    </location>
</feature>
<feature type="compositionally biased region" description="Polar residues" evidence="2">
    <location>
        <begin position="317"/>
        <end position="331"/>
    </location>
</feature>
<evidence type="ECO:0000313" key="4">
    <source>
        <dbReference type="Proteomes" id="UP000572817"/>
    </source>
</evidence>
<gene>
    <name evidence="3" type="ORF">GTA08_BOTSDO01854</name>
</gene>
<feature type="region of interest" description="Disordered" evidence="2">
    <location>
        <begin position="858"/>
        <end position="881"/>
    </location>
</feature>